<dbReference type="SMART" id="SM00382">
    <property type="entry name" value="AAA"/>
    <property type="match status" value="1"/>
</dbReference>
<dbReference type="PANTHER" id="PTHR42960">
    <property type="entry name" value="YCF46 PROTEIN"/>
    <property type="match status" value="1"/>
</dbReference>
<dbReference type="InterPro" id="IPR003959">
    <property type="entry name" value="ATPase_AAA_core"/>
</dbReference>
<keyword evidence="1" id="KW-0547">Nucleotide-binding</keyword>
<keyword evidence="7" id="KW-1185">Reference proteome</keyword>
<keyword evidence="2" id="KW-0067">ATP-binding</keyword>
<dbReference type="RefSeq" id="WP_098074280.1">
    <property type="nucleotide sequence ID" value="NZ_PDEQ01000001.1"/>
</dbReference>
<feature type="domain" description="AAA+ ATPase" evidence="5">
    <location>
        <begin position="331"/>
        <end position="466"/>
    </location>
</feature>
<evidence type="ECO:0000256" key="2">
    <source>
        <dbReference type="ARBA" id="ARBA00022840"/>
    </source>
</evidence>
<evidence type="ECO:0000313" key="6">
    <source>
        <dbReference type="EMBL" id="PEN15382.1"/>
    </source>
</evidence>
<proteinExistence type="inferred from homology"/>
<dbReference type="PANTHER" id="PTHR42960:SF1">
    <property type="entry name" value="YCF46 PROTEIN"/>
    <property type="match status" value="1"/>
</dbReference>
<evidence type="ECO:0000256" key="4">
    <source>
        <dbReference type="ARBA" id="ARBA00040480"/>
    </source>
</evidence>
<comment type="similarity">
    <text evidence="3">Belongs to the AAA ATPase family. Highly divergent.</text>
</comment>
<dbReference type="CDD" id="cd19481">
    <property type="entry name" value="RecA-like_protease"/>
    <property type="match status" value="1"/>
</dbReference>
<dbReference type="InterPro" id="IPR052381">
    <property type="entry name" value="AAA_domain_protein"/>
</dbReference>
<dbReference type="GO" id="GO:0005524">
    <property type="term" value="F:ATP binding"/>
    <property type="evidence" value="ECO:0007669"/>
    <property type="project" value="UniProtKB-KW"/>
</dbReference>
<dbReference type="Proteomes" id="UP000220102">
    <property type="component" value="Unassembled WGS sequence"/>
</dbReference>
<dbReference type="EMBL" id="PDEQ01000001">
    <property type="protein sequence ID" value="PEN15382.1"/>
    <property type="molecule type" value="Genomic_DNA"/>
</dbReference>
<reference evidence="6 7" key="1">
    <citation type="submission" date="2017-10" db="EMBL/GenBank/DDBJ databases">
        <title>Draft genome of Longibacter Salinarum.</title>
        <authorList>
            <person name="Goh K.M."/>
            <person name="Shamsir M.S."/>
            <person name="Lim S.W."/>
        </authorList>
    </citation>
    <scope>NUCLEOTIDE SEQUENCE [LARGE SCALE GENOMIC DNA]</scope>
    <source>
        <strain evidence="6 7">KCTC 52045</strain>
    </source>
</reference>
<dbReference type="InterPro" id="IPR003593">
    <property type="entry name" value="AAA+_ATPase"/>
</dbReference>
<dbReference type="Gene3D" id="3.40.50.300">
    <property type="entry name" value="P-loop containing nucleotide triphosphate hydrolases"/>
    <property type="match status" value="1"/>
</dbReference>
<evidence type="ECO:0000259" key="5">
    <source>
        <dbReference type="SMART" id="SM00382"/>
    </source>
</evidence>
<evidence type="ECO:0000313" key="7">
    <source>
        <dbReference type="Proteomes" id="UP000220102"/>
    </source>
</evidence>
<dbReference type="GO" id="GO:0016887">
    <property type="term" value="F:ATP hydrolysis activity"/>
    <property type="evidence" value="ECO:0007669"/>
    <property type="project" value="InterPro"/>
</dbReference>
<comment type="caution">
    <text evidence="6">The sequence shown here is derived from an EMBL/GenBank/DDBJ whole genome shotgun (WGS) entry which is preliminary data.</text>
</comment>
<name>A0A2A8D348_9BACT</name>
<organism evidence="6 7">
    <name type="scientific">Longibacter salinarum</name>
    <dbReference type="NCBI Taxonomy" id="1850348"/>
    <lineage>
        <taxon>Bacteria</taxon>
        <taxon>Pseudomonadati</taxon>
        <taxon>Rhodothermota</taxon>
        <taxon>Rhodothermia</taxon>
        <taxon>Rhodothermales</taxon>
        <taxon>Salisaetaceae</taxon>
        <taxon>Longibacter</taxon>
    </lineage>
</organism>
<evidence type="ECO:0000256" key="1">
    <source>
        <dbReference type="ARBA" id="ARBA00022741"/>
    </source>
</evidence>
<dbReference type="SUPFAM" id="SSF52540">
    <property type="entry name" value="P-loop containing nucleoside triphosphate hydrolases"/>
    <property type="match status" value="2"/>
</dbReference>
<evidence type="ECO:0000256" key="3">
    <source>
        <dbReference type="ARBA" id="ARBA00038088"/>
    </source>
</evidence>
<dbReference type="InterPro" id="IPR027417">
    <property type="entry name" value="P-loop_NTPase"/>
</dbReference>
<dbReference type="Gene3D" id="1.10.8.60">
    <property type="match status" value="1"/>
</dbReference>
<dbReference type="AlphaFoldDB" id="A0A2A8D348"/>
<gene>
    <name evidence="6" type="ORF">CRI94_01060</name>
</gene>
<protein>
    <recommendedName>
        <fullName evidence="4">Uncharacterized AAA domain-containing protein ycf46</fullName>
    </recommendedName>
</protein>
<dbReference type="Pfam" id="PF00004">
    <property type="entry name" value="AAA"/>
    <property type="match status" value="1"/>
</dbReference>
<sequence>MSATSEQEVTDALQPFIGHYPNWAQELARKYFTKTVAEFILHGDVRDLVPTKDRDGNTTYVGLHSFLVDDLFAARDAVLFYDRSAGIHFADDASRADFSRAVSGYDSIFGTDYQNKLPKEPSQVFQLLENYLRLRLSDGKRIALVIDYAETIAPMAEASMYSAEDRRALVFLQKWSRDPLFVENDLTICLITENLTDLNQQLVQSPHTAEIHVPIPDEDDRKRFIDTSLVGSRSTFDAHSDVSPSNLAQNTAGLNYTQLRSIVADVLENKNRLTFETLSELKKEFIEAEAYGLLEFIETDYSLDLVAGHNEAKQHLRQAARALRAGRPDVMPMGYLISGPVGCGKTFLITCFAGEIGIPMVKLKNFRSQWQGVTEGNLEKILNLLSAMTPVAVMIDEADAALGDRDASGDSGVSQRVFSQIVSFMSNPKNRGRVIFFLVTARPDLMPVDLKRQGRAEEHIALFYPNTRADREELLQVMMRRTNVDLPMEDVPEELLDGDRTYSGADMEAILTRASFRAAGREDGTVTADILAETVRDFIPPTYPTEIELQKLAAVLECTSRDLLPTKYRDMDRAEVVRRVKELQHEIG</sequence>
<dbReference type="OrthoDB" id="9809379at2"/>
<accession>A0A2A8D348</accession>